<organism evidence="1 2">
    <name type="scientific">Pseudomonas kurunegalensis</name>
    <dbReference type="NCBI Taxonomy" id="485880"/>
    <lineage>
        <taxon>Bacteria</taxon>
        <taxon>Pseudomonadati</taxon>
        <taxon>Pseudomonadota</taxon>
        <taxon>Gammaproteobacteria</taxon>
        <taxon>Pseudomonadales</taxon>
        <taxon>Pseudomonadaceae</taxon>
        <taxon>Pseudomonas</taxon>
    </lineage>
</organism>
<keyword evidence="2" id="KW-1185">Reference proteome</keyword>
<gene>
    <name evidence="1" type="ORF">HU758_014440</name>
</gene>
<dbReference type="Proteomes" id="UP000624243">
    <property type="component" value="Unassembled WGS sequence"/>
</dbReference>
<proteinExistence type="predicted"/>
<accession>A0ACC5UPM0</accession>
<sequence length="330" mass="37667">MRFLKDPEPVVYEDRLHCMVRFDPVPDGVAYNDSDPFSPYYFCPEGMGFNIVYGDIVELLNGFTTSEVGEIRKLIVKSLDDAKLEYRSYIEEALPGLSADEYDGAAKMIRENRRPELLRMFPPSDMKLANGKEVLEAHLWAVYALEEFKLALDFASIPPFADDRESLSKSGYIEDMLDLEFPLRMPKPTKYARAVRAIGRQKSNMMDAATRLVFATKHLQYALVLLHSNQIQKDREALRAVKDSRMKGLNEINRLKDEAAKQALKLASTIWNKDFDKKIRIGDMADLVYRKLADQGFGLALPGTSDRLKEWIKPVAPDYARKGGRRKKTS</sequence>
<reference evidence="1 2" key="1">
    <citation type="journal article" date="2020" name="Microorganisms">
        <title>Reliable Identification of Environmental Pseudomonas Isolates Using the rpoD Gene.</title>
        <authorList>
            <consortium name="The Broad Institute Genome Sequencing Platform"/>
            <person name="Girard L."/>
            <person name="Lood C."/>
            <person name="Rokni-Zadeh H."/>
            <person name="van Noort V."/>
            <person name="Lavigne R."/>
            <person name="De Mot R."/>
        </authorList>
    </citation>
    <scope>NUCLEOTIDE SEQUENCE [LARGE SCALE GENOMIC DNA]</scope>
    <source>
        <strain evidence="1 2">RW1P2</strain>
    </source>
</reference>
<protein>
    <submittedName>
        <fullName evidence="1">Uncharacterized protein</fullName>
    </submittedName>
</protein>
<comment type="caution">
    <text evidence="1">The sequence shown here is derived from an EMBL/GenBank/DDBJ whole genome shotgun (WGS) entry which is preliminary data.</text>
</comment>
<dbReference type="EMBL" id="JABWSB020000008">
    <property type="protein sequence ID" value="MBV4516393.1"/>
    <property type="molecule type" value="Genomic_DNA"/>
</dbReference>
<name>A0ACC5UPM0_9PSED</name>
<evidence type="ECO:0000313" key="1">
    <source>
        <dbReference type="EMBL" id="MBV4516393.1"/>
    </source>
</evidence>
<evidence type="ECO:0000313" key="2">
    <source>
        <dbReference type="Proteomes" id="UP000624243"/>
    </source>
</evidence>